<organism evidence="1">
    <name type="scientific">Clostridium botulinum</name>
    <dbReference type="NCBI Taxonomy" id="1491"/>
    <lineage>
        <taxon>Bacteria</taxon>
        <taxon>Bacillati</taxon>
        <taxon>Bacillota</taxon>
        <taxon>Clostridia</taxon>
        <taxon>Eubacteriales</taxon>
        <taxon>Clostridiaceae</taxon>
        <taxon>Clostridium</taxon>
    </lineage>
</organism>
<dbReference type="RefSeq" id="WP_032072544.1">
    <property type="nucleotide sequence ID" value="NC_025146.1"/>
</dbReference>
<reference evidence="1" key="1">
    <citation type="submission" date="2013-09" db="EMBL/GenBank/DDBJ databases">
        <title>Analysis of type B2 neurotoxin-encoding plasmid in Clostridium botulinum.</title>
        <authorList>
            <person name="Hosomi K."/>
            <person name="Sakaguchi Y."/>
            <person name="Gotoh K."/>
            <person name="Nakamura K."/>
            <person name="Kohda T."/>
            <person name="Mukamoto M."/>
            <person name="Iida T."/>
            <person name="Kozaki S."/>
        </authorList>
    </citation>
    <scope>NUCLEOTIDE SEQUENCE</scope>
    <source>
        <strain evidence="1">111</strain>
        <plasmid evidence="1">pCB111</plasmid>
    </source>
</reference>
<evidence type="ECO:0000313" key="1">
    <source>
        <dbReference type="EMBL" id="BAP25809.1"/>
    </source>
</evidence>
<accession>A0A077K376</accession>
<proteinExistence type="predicted"/>
<dbReference type="EMBL" id="AB855771">
    <property type="protein sequence ID" value="BAP25809.1"/>
    <property type="molecule type" value="Genomic_DNA"/>
</dbReference>
<name>A0A077K376_CLOBO</name>
<sequence>MKKYELVIENPTDAFILDKEENKIIALCNTKRPDLGFNELKNLIEKANKNRKQLFQLGDIAYMIDEDYRFFESEVCSIELKNGKYYYNTHDCDFEDKDIGDWVFESEMYRELHLEAMM</sequence>
<keyword evidence="1" id="KW-0614">Plasmid</keyword>
<geneLocation type="plasmid" evidence="1">
    <name>pCB111</name>
</geneLocation>
<dbReference type="AlphaFoldDB" id="A0A077K376"/>
<protein>
    <submittedName>
        <fullName evidence="1">Uncharacterized protein</fullName>
    </submittedName>
</protein>